<feature type="compositionally biased region" description="Low complexity" evidence="1">
    <location>
        <begin position="77"/>
        <end position="87"/>
    </location>
</feature>
<dbReference type="InterPro" id="IPR007201">
    <property type="entry name" value="Mei2-like_Rrm_C"/>
</dbReference>
<feature type="transmembrane region" description="Helical" evidence="2">
    <location>
        <begin position="429"/>
        <end position="454"/>
    </location>
</feature>
<feature type="region of interest" description="Disordered" evidence="1">
    <location>
        <begin position="49"/>
        <end position="104"/>
    </location>
</feature>
<dbReference type="Pfam" id="PF04059">
    <property type="entry name" value="RRM_2"/>
    <property type="match status" value="1"/>
</dbReference>
<proteinExistence type="predicted"/>
<sequence>MVVISGLPRWPKYYHQHRNRESSSPCGGNALCWCWCLFPGLQHFQASNTRPRSGAMGDPGSASGGAASGPHALGISEAPGGQPPAGAGPAGGGPRAGRKGGGEEAEEDAAYTTVIFLLPLNIPNKYTRQMLIDQLDSAGFLGEIDYLYLPIDFANRCNVGYCFCNLRTAAARKRFVASFDGVAAQSCLPGFNSYKVCQVTKARWQGRVENVRRLRSSPELMAKLVQHPEWLPLLMTESGEPEVFRCDGGELPPPRTGAKRQARAQPSRPARGAAAGGSQRHPGSAQGGVQGWPGMPEASSGFLGGRGSGGGGRGGPFGSLGADMGAYVDPAVSYGMPMVRGLPMMAEGGAQHLPYGGGFGGGDYFMPYAAGDGGFADYPWATAYPAGGAARPGRGRRGGLPRRGRQAGQGHGPRRQVARRRRLRLHARVAWDGVASRTLTIFRFMFMFFLLVLISGARG</sequence>
<evidence type="ECO:0000313" key="5">
    <source>
        <dbReference type="Proteomes" id="UP001189429"/>
    </source>
</evidence>
<feature type="region of interest" description="Disordered" evidence="1">
    <location>
        <begin position="242"/>
        <end position="316"/>
    </location>
</feature>
<protein>
    <recommendedName>
        <fullName evidence="3">Mei2-like C-terminal RNA recognition motif domain-containing protein</fullName>
    </recommendedName>
</protein>
<dbReference type="EMBL" id="CAUYUJ010019616">
    <property type="protein sequence ID" value="CAK0892484.1"/>
    <property type="molecule type" value="Genomic_DNA"/>
</dbReference>
<gene>
    <name evidence="4" type="ORF">PCOR1329_LOCUS72133</name>
</gene>
<dbReference type="SUPFAM" id="SSF54928">
    <property type="entry name" value="RNA-binding domain, RBD"/>
    <property type="match status" value="1"/>
</dbReference>
<name>A0ABN9X401_9DINO</name>
<accession>A0ABN9X401</accession>
<comment type="caution">
    <text evidence="4">The sequence shown here is derived from an EMBL/GenBank/DDBJ whole genome shotgun (WGS) entry which is preliminary data.</text>
</comment>
<evidence type="ECO:0000313" key="4">
    <source>
        <dbReference type="EMBL" id="CAK0892484.1"/>
    </source>
</evidence>
<keyword evidence="2" id="KW-1133">Transmembrane helix</keyword>
<feature type="compositionally biased region" description="Basic residues" evidence="1">
    <location>
        <begin position="393"/>
        <end position="405"/>
    </location>
</feature>
<feature type="compositionally biased region" description="Low complexity" evidence="1">
    <location>
        <begin position="263"/>
        <end position="280"/>
    </location>
</feature>
<feature type="region of interest" description="Disordered" evidence="1">
    <location>
        <begin position="389"/>
        <end position="419"/>
    </location>
</feature>
<dbReference type="InterPro" id="IPR035979">
    <property type="entry name" value="RBD_domain_sf"/>
</dbReference>
<dbReference type="CDD" id="cd12277">
    <property type="entry name" value="RRM3_MEI2_EAR1_like"/>
    <property type="match status" value="1"/>
</dbReference>
<evidence type="ECO:0000259" key="3">
    <source>
        <dbReference type="Pfam" id="PF04059"/>
    </source>
</evidence>
<keyword evidence="2" id="KW-0472">Membrane</keyword>
<dbReference type="Proteomes" id="UP001189429">
    <property type="component" value="Unassembled WGS sequence"/>
</dbReference>
<evidence type="ECO:0000256" key="1">
    <source>
        <dbReference type="SAM" id="MobiDB-lite"/>
    </source>
</evidence>
<keyword evidence="5" id="KW-1185">Reference proteome</keyword>
<reference evidence="4" key="1">
    <citation type="submission" date="2023-10" db="EMBL/GenBank/DDBJ databases">
        <authorList>
            <person name="Chen Y."/>
            <person name="Shah S."/>
            <person name="Dougan E. K."/>
            <person name="Thang M."/>
            <person name="Chan C."/>
        </authorList>
    </citation>
    <scope>NUCLEOTIDE SEQUENCE [LARGE SCALE GENOMIC DNA]</scope>
</reference>
<evidence type="ECO:0000256" key="2">
    <source>
        <dbReference type="SAM" id="Phobius"/>
    </source>
</evidence>
<feature type="compositionally biased region" description="Gly residues" evidence="1">
    <location>
        <begin position="302"/>
        <end position="316"/>
    </location>
</feature>
<organism evidence="4 5">
    <name type="scientific">Prorocentrum cordatum</name>
    <dbReference type="NCBI Taxonomy" id="2364126"/>
    <lineage>
        <taxon>Eukaryota</taxon>
        <taxon>Sar</taxon>
        <taxon>Alveolata</taxon>
        <taxon>Dinophyceae</taxon>
        <taxon>Prorocentrales</taxon>
        <taxon>Prorocentraceae</taxon>
        <taxon>Prorocentrum</taxon>
    </lineage>
</organism>
<feature type="domain" description="Mei2-like C-terminal RNA recognition motif" evidence="3">
    <location>
        <begin position="120"/>
        <end position="212"/>
    </location>
</feature>
<keyword evidence="2" id="KW-0812">Transmembrane</keyword>